<comment type="caution">
    <text evidence="5">The sequence shown here is derived from an EMBL/GenBank/DDBJ whole genome shotgun (WGS) entry which is preliminary data.</text>
</comment>
<dbReference type="GO" id="GO:0043565">
    <property type="term" value="F:sequence-specific DNA binding"/>
    <property type="evidence" value="ECO:0007669"/>
    <property type="project" value="InterPro"/>
</dbReference>
<evidence type="ECO:0000256" key="3">
    <source>
        <dbReference type="ARBA" id="ARBA00023163"/>
    </source>
</evidence>
<dbReference type="GO" id="GO:0043200">
    <property type="term" value="P:response to amino acid"/>
    <property type="evidence" value="ECO:0007669"/>
    <property type="project" value="TreeGrafter"/>
</dbReference>
<dbReference type="EMBL" id="QJKC01000006">
    <property type="protein sequence ID" value="PXX48759.1"/>
    <property type="molecule type" value="Genomic_DNA"/>
</dbReference>
<dbReference type="PRINTS" id="PR00033">
    <property type="entry name" value="HTHASNC"/>
</dbReference>
<dbReference type="SUPFAM" id="SSF54909">
    <property type="entry name" value="Dimeric alpha+beta barrel"/>
    <property type="match status" value="1"/>
</dbReference>
<feature type="domain" description="HTH asnC-type" evidence="4">
    <location>
        <begin position="3"/>
        <end position="64"/>
    </location>
</feature>
<accession>A0A318JKV1</accession>
<sequence>MELDRFDWQILQALQQDARSTHQKLAQQIALSASQIGRRIQRMEEHGVVQGYQVSILPEKIGLSVMAFAHVSLERHSESSLREFAQAIDALPEVLECYATAGEADYLLRIVVEDLPSLSRFVMNRLMQLSLVRSVKSTIILDAIKHSSKLPLRQDRT</sequence>
<keyword evidence="6" id="KW-1185">Reference proteome</keyword>
<evidence type="ECO:0000313" key="6">
    <source>
        <dbReference type="Proteomes" id="UP000248395"/>
    </source>
</evidence>
<keyword evidence="3" id="KW-0804">Transcription</keyword>
<dbReference type="OrthoDB" id="8526125at2"/>
<reference evidence="5 6" key="1">
    <citation type="submission" date="2018-05" db="EMBL/GenBank/DDBJ databases">
        <title>Genomic Encyclopedia of Type Strains, Phase IV (KMG-IV): sequencing the most valuable type-strain genomes for metagenomic binning, comparative biology and taxonomic classification.</title>
        <authorList>
            <person name="Goeker M."/>
        </authorList>
    </citation>
    <scope>NUCLEOTIDE SEQUENCE [LARGE SCALE GENOMIC DNA]</scope>
    <source>
        <strain evidence="5 6">DSM 25134</strain>
    </source>
</reference>
<dbReference type="AlphaFoldDB" id="A0A318JKV1"/>
<dbReference type="InterPro" id="IPR019888">
    <property type="entry name" value="Tscrpt_reg_AsnC-like"/>
</dbReference>
<organism evidence="5 6">
    <name type="scientific">Aquitalea magnusonii</name>
    <dbReference type="NCBI Taxonomy" id="332411"/>
    <lineage>
        <taxon>Bacteria</taxon>
        <taxon>Pseudomonadati</taxon>
        <taxon>Pseudomonadota</taxon>
        <taxon>Betaproteobacteria</taxon>
        <taxon>Neisseriales</taxon>
        <taxon>Chromobacteriaceae</taxon>
        <taxon>Aquitalea</taxon>
    </lineage>
</organism>
<gene>
    <name evidence="5" type="ORF">DFR38_106136</name>
</gene>
<dbReference type="PANTHER" id="PTHR30154:SF34">
    <property type="entry name" value="TRANSCRIPTIONAL REGULATOR AZLB"/>
    <property type="match status" value="1"/>
</dbReference>
<dbReference type="Pfam" id="PF13404">
    <property type="entry name" value="HTH_AsnC-type"/>
    <property type="match status" value="1"/>
</dbReference>
<dbReference type="Pfam" id="PF01037">
    <property type="entry name" value="AsnC_trans_reg"/>
    <property type="match status" value="1"/>
</dbReference>
<dbReference type="PANTHER" id="PTHR30154">
    <property type="entry name" value="LEUCINE-RESPONSIVE REGULATORY PROTEIN"/>
    <property type="match status" value="1"/>
</dbReference>
<dbReference type="SMART" id="SM00344">
    <property type="entry name" value="HTH_ASNC"/>
    <property type="match status" value="1"/>
</dbReference>
<dbReference type="PROSITE" id="PS50956">
    <property type="entry name" value="HTH_ASNC_2"/>
    <property type="match status" value="1"/>
</dbReference>
<dbReference type="InterPro" id="IPR019887">
    <property type="entry name" value="Tscrpt_reg_AsnC/Lrp_C"/>
</dbReference>
<evidence type="ECO:0000259" key="4">
    <source>
        <dbReference type="PROSITE" id="PS50956"/>
    </source>
</evidence>
<dbReference type="Proteomes" id="UP000248395">
    <property type="component" value="Unassembled WGS sequence"/>
</dbReference>
<dbReference type="InterPro" id="IPR011008">
    <property type="entry name" value="Dimeric_a/b-barrel"/>
</dbReference>
<dbReference type="InterPro" id="IPR036388">
    <property type="entry name" value="WH-like_DNA-bd_sf"/>
</dbReference>
<evidence type="ECO:0000256" key="2">
    <source>
        <dbReference type="ARBA" id="ARBA00023125"/>
    </source>
</evidence>
<evidence type="ECO:0000256" key="1">
    <source>
        <dbReference type="ARBA" id="ARBA00023015"/>
    </source>
</evidence>
<dbReference type="InterPro" id="IPR036390">
    <property type="entry name" value="WH_DNA-bd_sf"/>
</dbReference>
<proteinExistence type="predicted"/>
<keyword evidence="1" id="KW-0805">Transcription regulation</keyword>
<dbReference type="Gene3D" id="1.10.10.10">
    <property type="entry name" value="Winged helix-like DNA-binding domain superfamily/Winged helix DNA-binding domain"/>
    <property type="match status" value="1"/>
</dbReference>
<dbReference type="InterPro" id="IPR000485">
    <property type="entry name" value="AsnC-type_HTH_dom"/>
</dbReference>
<dbReference type="Gene3D" id="3.30.70.920">
    <property type="match status" value="1"/>
</dbReference>
<dbReference type="GO" id="GO:0005829">
    <property type="term" value="C:cytosol"/>
    <property type="evidence" value="ECO:0007669"/>
    <property type="project" value="TreeGrafter"/>
</dbReference>
<dbReference type="RefSeq" id="WP_059287368.1">
    <property type="nucleotide sequence ID" value="NZ_LNQU01000204.1"/>
</dbReference>
<keyword evidence="2" id="KW-0238">DNA-binding</keyword>
<protein>
    <submittedName>
        <fullName evidence="5">AsnC family transcriptional regulator</fullName>
    </submittedName>
</protein>
<dbReference type="SUPFAM" id="SSF46785">
    <property type="entry name" value="Winged helix' DNA-binding domain"/>
    <property type="match status" value="1"/>
</dbReference>
<evidence type="ECO:0000313" key="5">
    <source>
        <dbReference type="EMBL" id="PXX48759.1"/>
    </source>
</evidence>
<name>A0A318JKV1_9NEIS</name>